<dbReference type="OrthoDB" id="120967at2759"/>
<dbReference type="AlphaFoldDB" id="A0A9D3PPV9"/>
<accession>A0A9D3PPV9</accession>
<evidence type="ECO:0000256" key="1">
    <source>
        <dbReference type="ARBA" id="ARBA00010883"/>
    </source>
</evidence>
<feature type="domain" description="Sorting nexin C-terminal" evidence="4">
    <location>
        <begin position="711"/>
        <end position="779"/>
    </location>
</feature>
<evidence type="ECO:0000313" key="6">
    <source>
        <dbReference type="Proteomes" id="UP001046870"/>
    </source>
</evidence>
<comment type="caution">
    <text evidence="5">The sequence shown here is derived from an EMBL/GenBank/DDBJ whole genome shotgun (WGS) entry which is preliminary data.</text>
</comment>
<dbReference type="InterPro" id="IPR036871">
    <property type="entry name" value="PX_dom_sf"/>
</dbReference>
<dbReference type="EMBL" id="JAFDVH010000014">
    <property type="protein sequence ID" value="KAG7465084.1"/>
    <property type="molecule type" value="Genomic_DNA"/>
</dbReference>
<feature type="region of interest" description="Disordered" evidence="2">
    <location>
        <begin position="1"/>
        <end position="21"/>
    </location>
</feature>
<comment type="similarity">
    <text evidence="1">Belongs to the sorting nexin family.</text>
</comment>
<dbReference type="Proteomes" id="UP001046870">
    <property type="component" value="Chromosome 14"/>
</dbReference>
<dbReference type="InterPro" id="IPR013937">
    <property type="entry name" value="Sorting_nexin_C"/>
</dbReference>
<feature type="compositionally biased region" description="Polar residues" evidence="2">
    <location>
        <begin position="1"/>
        <end position="16"/>
    </location>
</feature>
<dbReference type="PANTHER" id="PTHR22775">
    <property type="entry name" value="SORTING NEXIN"/>
    <property type="match status" value="1"/>
</dbReference>
<dbReference type="InterPro" id="IPR003114">
    <property type="entry name" value="Phox_assoc"/>
</dbReference>
<feature type="region of interest" description="Disordered" evidence="2">
    <location>
        <begin position="485"/>
        <end position="569"/>
    </location>
</feature>
<evidence type="ECO:0000259" key="3">
    <source>
        <dbReference type="Pfam" id="PF02194"/>
    </source>
</evidence>
<dbReference type="PANTHER" id="PTHR22775:SF48">
    <property type="entry name" value="SORTING NEXIN-25"/>
    <property type="match status" value="1"/>
</dbReference>
<dbReference type="Pfam" id="PF08628">
    <property type="entry name" value="Nexin_C"/>
    <property type="match status" value="1"/>
</dbReference>
<feature type="region of interest" description="Disordered" evidence="2">
    <location>
        <begin position="223"/>
        <end position="260"/>
    </location>
</feature>
<feature type="compositionally biased region" description="Basic and acidic residues" evidence="2">
    <location>
        <begin position="665"/>
        <end position="677"/>
    </location>
</feature>
<feature type="domain" description="PXA" evidence="3">
    <location>
        <begin position="53"/>
        <end position="202"/>
    </location>
</feature>
<organism evidence="5 6">
    <name type="scientific">Megalops atlanticus</name>
    <name type="common">Tarpon</name>
    <name type="synonym">Clupea gigantea</name>
    <dbReference type="NCBI Taxonomy" id="7932"/>
    <lineage>
        <taxon>Eukaryota</taxon>
        <taxon>Metazoa</taxon>
        <taxon>Chordata</taxon>
        <taxon>Craniata</taxon>
        <taxon>Vertebrata</taxon>
        <taxon>Euteleostomi</taxon>
        <taxon>Actinopterygii</taxon>
        <taxon>Neopterygii</taxon>
        <taxon>Teleostei</taxon>
        <taxon>Elopiformes</taxon>
        <taxon>Megalopidae</taxon>
        <taxon>Megalops</taxon>
    </lineage>
</organism>
<dbReference type="Pfam" id="PF02194">
    <property type="entry name" value="PXA"/>
    <property type="match status" value="1"/>
</dbReference>
<dbReference type="GO" id="GO:0005768">
    <property type="term" value="C:endosome"/>
    <property type="evidence" value="ECO:0007669"/>
    <property type="project" value="TreeGrafter"/>
</dbReference>
<evidence type="ECO:0000259" key="4">
    <source>
        <dbReference type="Pfam" id="PF08628"/>
    </source>
</evidence>
<evidence type="ECO:0000313" key="5">
    <source>
        <dbReference type="EMBL" id="KAG7465084.1"/>
    </source>
</evidence>
<feature type="compositionally biased region" description="Gly residues" evidence="2">
    <location>
        <begin position="507"/>
        <end position="518"/>
    </location>
</feature>
<name>A0A9D3PPV9_MEGAT</name>
<protein>
    <submittedName>
        <fullName evidence="5">Uncharacterized protein</fullName>
    </submittedName>
</protein>
<dbReference type="GO" id="GO:0035091">
    <property type="term" value="F:phosphatidylinositol binding"/>
    <property type="evidence" value="ECO:0007669"/>
    <property type="project" value="InterPro"/>
</dbReference>
<reference evidence="5" key="1">
    <citation type="submission" date="2021-01" db="EMBL/GenBank/DDBJ databases">
        <authorList>
            <person name="Zahm M."/>
            <person name="Roques C."/>
            <person name="Cabau C."/>
            <person name="Klopp C."/>
            <person name="Donnadieu C."/>
            <person name="Jouanno E."/>
            <person name="Lampietro C."/>
            <person name="Louis A."/>
            <person name="Herpin A."/>
            <person name="Echchiki A."/>
            <person name="Berthelot C."/>
            <person name="Parey E."/>
            <person name="Roest-Crollius H."/>
            <person name="Braasch I."/>
            <person name="Postlethwait J."/>
            <person name="Bobe J."/>
            <person name="Montfort J."/>
            <person name="Bouchez O."/>
            <person name="Begum T."/>
            <person name="Mejri S."/>
            <person name="Adams A."/>
            <person name="Chen W.-J."/>
            <person name="Guiguen Y."/>
        </authorList>
    </citation>
    <scope>NUCLEOTIDE SEQUENCE</scope>
    <source>
        <strain evidence="5">YG-15Mar2019-1</strain>
        <tissue evidence="5">Brain</tissue>
    </source>
</reference>
<gene>
    <name evidence="5" type="ORF">MATL_G00172430</name>
</gene>
<proteinExistence type="inferred from homology"/>
<sequence>MTYNGKNAHETSTQTDELPAETPCQEVTEEYFHCFDELDTINIKQELSQDGQSPKVKRSLQQVFECAYSQLILNWYNVPEPRDSQPLHGALAREFDLLVERVVGRTRDLNVCAAGVSCIRILTQHLRNAKQSDKGQLFSSRAEEMAVLRVYSEALVRNLFPDSLVSLDLTRCALNEIVALKALELLVNWLSDPDNLNQLVVSQLDSMTLQSLQSLQSSMDELQELKREATPSSPESEDTPLIKDCAEDPQTTNVKPKKKGNRFKEGFSKLLVKVKPKDSKKKQTKKKEEGVTFRSLEFESPEPCEIDENMEGSIPSQPDSDSIGSDLERFTRVQEDMIEFKLSYEMWRVSTWAVSVTQVQEEHEELCFAIHLEEKNNPEKLHWDVRKTQTEIRNFVCGLQDSATLPSISELVESTERTMNDEFKEEAKTALKNFLEVLVSDSQLGQSLAVFQFLCPLERLLNEEEPGAGVWGLLSSLAYFLTPAQEEEEDITPQSSDKQDDSNSGGLIPGNGQPGLEGCGDAPGQEPTNPSKELPTEPCEDSKNLEAVSDAQSENVPVAEDGAAVREPDHSGVEFRLLRSELSGSACSLDESGDPGKAGVSTSLHNSACKPQSGQDGGLQCDATDGPCFPFGVKSNKKDKLLKTKMPTGIHNKKGKDQGCMGRAEGQREQEPHRKEVIQSSKEQQEAIKAIFDLLKEISGNSILVNIFDAILKPFMPLLKRKVNSFLIKLNPTEAQMASYIDSLREKQWPGGEPAVPGPRRTKEQKSETKERAHRLINTRCSNAFILKKNDVEAVFKLFQDTEENKKLVYMLLSYLLRELMPGESALNVKAIALLNSPV</sequence>
<dbReference type="Gene3D" id="3.30.1520.10">
    <property type="entry name" value="Phox-like domain"/>
    <property type="match status" value="1"/>
</dbReference>
<feature type="region of interest" description="Disordered" evidence="2">
    <location>
        <begin position="647"/>
        <end position="681"/>
    </location>
</feature>
<keyword evidence="6" id="KW-1185">Reference proteome</keyword>
<feature type="region of interest" description="Disordered" evidence="2">
    <location>
        <begin position="749"/>
        <end position="771"/>
    </location>
</feature>
<evidence type="ECO:0000256" key="2">
    <source>
        <dbReference type="SAM" id="MobiDB-lite"/>
    </source>
</evidence>
<feature type="compositionally biased region" description="Basic and acidic residues" evidence="2">
    <location>
        <begin position="761"/>
        <end position="771"/>
    </location>
</feature>